<dbReference type="AlphaFoldDB" id="A0A9E7I3R0"/>
<dbReference type="PANTHER" id="PTHR16223">
    <property type="entry name" value="TRANSCRIPTION FACTOR BHLH83-RELATED"/>
    <property type="match status" value="1"/>
</dbReference>
<reference evidence="8" key="1">
    <citation type="submission" date="2022-05" db="EMBL/GenBank/DDBJ databases">
        <title>The Musa troglodytarum L. genome provides insights into the mechanism of non-climacteric behaviour and enrichment of carotenoids.</title>
        <authorList>
            <person name="Wang J."/>
        </authorList>
    </citation>
    <scope>NUCLEOTIDE SEQUENCE</scope>
    <source>
        <tissue evidence="8">Leaf</tissue>
    </source>
</reference>
<keyword evidence="5" id="KW-0539">Nucleus</keyword>
<sequence length="258" mass="27758">MQPISLAHSSGRGEVMPKGVEEASKRRRRLLMEEREGFMDMLVSDEGNDHLFSPPSCLSSPSSSSSCYSSSTSAQMLWFGGKEEDAVAALYGVPQISTDSSLSSHSSSPPSTTISTSKSPNKTKVGRGRRTTSVTATKVNTTKKPKTAGSTCAGTIMVRKDKLGERIMALQQLVSPFGKSDTASVLHEALGYIRFLHDQVQVLSSPYLQRLPSTAHLHDGREKNDLRSRGLCLVPVASTEHVARSNGADLWSPAAHGK</sequence>
<evidence type="ECO:0000313" key="9">
    <source>
        <dbReference type="Proteomes" id="UP001055439"/>
    </source>
</evidence>
<evidence type="ECO:0000256" key="3">
    <source>
        <dbReference type="ARBA" id="ARBA00023015"/>
    </source>
</evidence>
<name>A0A9E7I3R0_9LILI</name>
<keyword evidence="4" id="KW-0804">Transcription</keyword>
<feature type="compositionally biased region" description="Low complexity" evidence="6">
    <location>
        <begin position="98"/>
        <end position="123"/>
    </location>
</feature>
<dbReference type="EMBL" id="CP097510">
    <property type="protein sequence ID" value="URE40917.1"/>
    <property type="molecule type" value="Genomic_DNA"/>
</dbReference>
<evidence type="ECO:0000256" key="5">
    <source>
        <dbReference type="ARBA" id="ARBA00023242"/>
    </source>
</evidence>
<dbReference type="InterPro" id="IPR036638">
    <property type="entry name" value="HLH_DNA-bd_sf"/>
</dbReference>
<evidence type="ECO:0000256" key="2">
    <source>
        <dbReference type="ARBA" id="ARBA00005510"/>
    </source>
</evidence>
<dbReference type="GO" id="GO:0005634">
    <property type="term" value="C:nucleus"/>
    <property type="evidence" value="ECO:0007669"/>
    <property type="project" value="UniProtKB-SubCell"/>
</dbReference>
<dbReference type="CDD" id="cd11393">
    <property type="entry name" value="bHLH_AtbHLH_like"/>
    <property type="match status" value="1"/>
</dbReference>
<evidence type="ECO:0000313" key="8">
    <source>
        <dbReference type="EMBL" id="URE40917.1"/>
    </source>
</evidence>
<dbReference type="GO" id="GO:0046983">
    <property type="term" value="F:protein dimerization activity"/>
    <property type="evidence" value="ECO:0007669"/>
    <property type="project" value="InterPro"/>
</dbReference>
<proteinExistence type="inferred from homology"/>
<dbReference type="InterPro" id="IPR045239">
    <property type="entry name" value="bHLH95_bHLH"/>
</dbReference>
<feature type="domain" description="BHLH" evidence="7">
    <location>
        <begin position="147"/>
        <end position="196"/>
    </location>
</feature>
<feature type="region of interest" description="Disordered" evidence="6">
    <location>
        <begin position="1"/>
        <end position="24"/>
    </location>
</feature>
<dbReference type="Gene3D" id="4.10.280.10">
    <property type="entry name" value="Helix-loop-helix DNA-binding domain"/>
    <property type="match status" value="1"/>
</dbReference>
<evidence type="ECO:0000259" key="7">
    <source>
        <dbReference type="PROSITE" id="PS50888"/>
    </source>
</evidence>
<keyword evidence="3" id="KW-0805">Transcription regulation</keyword>
<dbReference type="Proteomes" id="UP001055439">
    <property type="component" value="Chromosome 8"/>
</dbReference>
<dbReference type="SUPFAM" id="SSF47459">
    <property type="entry name" value="HLH, helix-loop-helix DNA-binding domain"/>
    <property type="match status" value="1"/>
</dbReference>
<keyword evidence="9" id="KW-1185">Reference proteome</keyword>
<protein>
    <submittedName>
        <fullName evidence="8">HLH</fullName>
    </submittedName>
</protein>
<evidence type="ECO:0000256" key="6">
    <source>
        <dbReference type="SAM" id="MobiDB-lite"/>
    </source>
</evidence>
<dbReference type="PROSITE" id="PS50888">
    <property type="entry name" value="BHLH"/>
    <property type="match status" value="1"/>
</dbReference>
<dbReference type="GO" id="GO:0000981">
    <property type="term" value="F:DNA-binding transcription factor activity, RNA polymerase II-specific"/>
    <property type="evidence" value="ECO:0007669"/>
    <property type="project" value="TreeGrafter"/>
</dbReference>
<evidence type="ECO:0000256" key="1">
    <source>
        <dbReference type="ARBA" id="ARBA00004123"/>
    </source>
</evidence>
<feature type="region of interest" description="Disordered" evidence="6">
    <location>
        <begin position="98"/>
        <end position="132"/>
    </location>
</feature>
<dbReference type="InterPro" id="IPR045843">
    <property type="entry name" value="IND-like"/>
</dbReference>
<comment type="similarity">
    <text evidence="2">Belongs to the bHLH protein family.</text>
</comment>
<dbReference type="GO" id="GO:0000978">
    <property type="term" value="F:RNA polymerase II cis-regulatory region sequence-specific DNA binding"/>
    <property type="evidence" value="ECO:0007669"/>
    <property type="project" value="TreeGrafter"/>
</dbReference>
<dbReference type="OrthoDB" id="778738at2759"/>
<comment type="subcellular location">
    <subcellularLocation>
        <location evidence="1">Nucleus</location>
    </subcellularLocation>
</comment>
<evidence type="ECO:0000256" key="4">
    <source>
        <dbReference type="ARBA" id="ARBA00023163"/>
    </source>
</evidence>
<organism evidence="8 9">
    <name type="scientific">Musa troglodytarum</name>
    <name type="common">fe'i banana</name>
    <dbReference type="NCBI Taxonomy" id="320322"/>
    <lineage>
        <taxon>Eukaryota</taxon>
        <taxon>Viridiplantae</taxon>
        <taxon>Streptophyta</taxon>
        <taxon>Embryophyta</taxon>
        <taxon>Tracheophyta</taxon>
        <taxon>Spermatophyta</taxon>
        <taxon>Magnoliopsida</taxon>
        <taxon>Liliopsida</taxon>
        <taxon>Zingiberales</taxon>
        <taxon>Musaceae</taxon>
        <taxon>Musa</taxon>
    </lineage>
</organism>
<accession>A0A9E7I3R0</accession>
<dbReference type="InterPro" id="IPR011598">
    <property type="entry name" value="bHLH_dom"/>
</dbReference>
<dbReference type="PANTHER" id="PTHR16223:SF380">
    <property type="entry name" value="HELIX-LOOP-HELIX DNA-BINDING DOMAIN CONTAINING PROTEIN, EXPRESSED"/>
    <property type="match status" value="1"/>
</dbReference>
<gene>
    <name evidence="8" type="ORF">MUK42_03209</name>
</gene>